<dbReference type="EMBL" id="JAPOHD010000029">
    <property type="protein sequence ID" value="MCY1721855.1"/>
    <property type="molecule type" value="Genomic_DNA"/>
</dbReference>
<accession>A0A9X3F7K7</accession>
<evidence type="ECO:0008006" key="4">
    <source>
        <dbReference type="Google" id="ProtNLM"/>
    </source>
</evidence>
<evidence type="ECO:0000256" key="1">
    <source>
        <dbReference type="SAM" id="Phobius"/>
    </source>
</evidence>
<dbReference type="InterPro" id="IPR031709">
    <property type="entry name" value="PutAbiC"/>
</dbReference>
<organism evidence="2 3">
    <name type="scientific">Draconibacterium aestuarii</name>
    <dbReference type="NCBI Taxonomy" id="2998507"/>
    <lineage>
        <taxon>Bacteria</taxon>
        <taxon>Pseudomonadati</taxon>
        <taxon>Bacteroidota</taxon>
        <taxon>Bacteroidia</taxon>
        <taxon>Marinilabiliales</taxon>
        <taxon>Prolixibacteraceae</taxon>
        <taxon>Draconibacterium</taxon>
    </lineage>
</organism>
<proteinExistence type="predicted"/>
<keyword evidence="1" id="KW-0472">Membrane</keyword>
<keyword evidence="1" id="KW-0812">Transmembrane</keyword>
<name>A0A9X3F7K7_9BACT</name>
<protein>
    <recommendedName>
        <fullName evidence="4">Phage abortive infection protein</fullName>
    </recommendedName>
</protein>
<comment type="caution">
    <text evidence="2">The sequence shown here is derived from an EMBL/GenBank/DDBJ whole genome shotgun (WGS) entry which is preliminary data.</text>
</comment>
<feature type="transmembrane region" description="Helical" evidence="1">
    <location>
        <begin position="16"/>
        <end position="37"/>
    </location>
</feature>
<keyword evidence="3" id="KW-1185">Reference proteome</keyword>
<dbReference type="Pfam" id="PF16872">
    <property type="entry name" value="putAbiC"/>
    <property type="match status" value="1"/>
</dbReference>
<reference evidence="2" key="1">
    <citation type="submission" date="2022-11" db="EMBL/GenBank/DDBJ databases">
        <title>Marilongibacter aestuarii gen. nov., sp. nov., isolated from tidal flat sediment.</title>
        <authorList>
            <person name="Jiayan W."/>
        </authorList>
    </citation>
    <scope>NUCLEOTIDE SEQUENCE</scope>
    <source>
        <strain evidence="2">Z1-6</strain>
    </source>
</reference>
<gene>
    <name evidence="2" type="ORF">OU798_15985</name>
</gene>
<evidence type="ECO:0000313" key="3">
    <source>
        <dbReference type="Proteomes" id="UP001145087"/>
    </source>
</evidence>
<keyword evidence="1" id="KW-1133">Transmembrane helix</keyword>
<feature type="transmembrane region" description="Helical" evidence="1">
    <location>
        <begin position="49"/>
        <end position="70"/>
    </location>
</feature>
<sequence>MSKSESSKKEVSIKKIIWVSAIIVIILWASNFILLAFDGNRRGVFGDMFGVVNSLFSGLAFAGIIITIFLQSRELKLQRDELAETREEFKTQNLTLRLQRFENTFFNMLSLHHDIVNNIDCQIEEARIIGKNIPFSEPTRVIEMIDYKGRDVFELHYSALRKQLANDETIIDISNSYGIEYKKHRNDFDHYFSNLYQILTLVDSTQFTENTESIEEFEEKCKFISLLGAQLSAYELLWLFYNSLYMATNKKFKRLIEKYSLFNNLGFDELADLSHVTFYEDSAYVRNESEKSES</sequence>
<dbReference type="Proteomes" id="UP001145087">
    <property type="component" value="Unassembled WGS sequence"/>
</dbReference>
<dbReference type="AlphaFoldDB" id="A0A9X3F7K7"/>
<evidence type="ECO:0000313" key="2">
    <source>
        <dbReference type="EMBL" id="MCY1721855.1"/>
    </source>
</evidence>